<proteinExistence type="predicted"/>
<dbReference type="Pfam" id="PF00392">
    <property type="entry name" value="GntR"/>
    <property type="match status" value="1"/>
</dbReference>
<dbReference type="InterPro" id="IPR036388">
    <property type="entry name" value="WH-like_DNA-bd_sf"/>
</dbReference>
<dbReference type="Gene3D" id="1.10.10.10">
    <property type="entry name" value="Winged helix-like DNA-binding domain superfamily/Winged helix DNA-binding domain"/>
    <property type="match status" value="1"/>
</dbReference>
<dbReference type="InterPro" id="IPR011663">
    <property type="entry name" value="UTRA"/>
</dbReference>
<dbReference type="InterPro" id="IPR050679">
    <property type="entry name" value="Bact_HTH_transcr_reg"/>
</dbReference>
<feature type="domain" description="HTH gntR-type" evidence="4">
    <location>
        <begin position="7"/>
        <end position="75"/>
    </location>
</feature>
<reference evidence="5 6" key="1">
    <citation type="submission" date="2020-11" db="EMBL/GenBank/DDBJ databases">
        <title>Corynebacterium sp. ZJ-599.</title>
        <authorList>
            <person name="Zhou J."/>
        </authorList>
    </citation>
    <scope>NUCLEOTIDE SEQUENCE [LARGE SCALE GENOMIC DNA]</scope>
    <source>
        <strain evidence="5 6">ZJ-599</strain>
    </source>
</reference>
<dbReference type="PANTHER" id="PTHR44846">
    <property type="entry name" value="MANNOSYL-D-GLYCERATE TRANSPORT/METABOLISM SYSTEM REPRESSOR MNGR-RELATED"/>
    <property type="match status" value="1"/>
</dbReference>
<keyword evidence="3" id="KW-0804">Transcription</keyword>
<dbReference type="Gene3D" id="3.40.1410.10">
    <property type="entry name" value="Chorismate lyase-like"/>
    <property type="match status" value="1"/>
</dbReference>
<dbReference type="SUPFAM" id="SSF64288">
    <property type="entry name" value="Chorismate lyase-like"/>
    <property type="match status" value="1"/>
</dbReference>
<dbReference type="AlphaFoldDB" id="A0A7T0PAR9"/>
<dbReference type="GO" id="GO:0003700">
    <property type="term" value="F:DNA-binding transcription factor activity"/>
    <property type="evidence" value="ECO:0007669"/>
    <property type="project" value="InterPro"/>
</dbReference>
<dbReference type="RefSeq" id="WP_165009435.1">
    <property type="nucleotide sequence ID" value="NZ_CP064954.1"/>
</dbReference>
<evidence type="ECO:0000259" key="4">
    <source>
        <dbReference type="PROSITE" id="PS50949"/>
    </source>
</evidence>
<dbReference type="PROSITE" id="PS50949">
    <property type="entry name" value="HTH_GNTR"/>
    <property type="match status" value="1"/>
</dbReference>
<protein>
    <submittedName>
        <fullName evidence="5">GntR family transcriptional regulator</fullName>
    </submittedName>
</protein>
<name>A0A7T0PAR9_9CORY</name>
<sequence length="255" mass="29066">MTTRREPQRYLKIADFLREEILSGRLAVGKPLPSESELCELFSTSRGPVRQAIATLRGEGRISSGRGRRSVVLGDFRAERFESTYSVYSRFQEAGIEVQQKILQVSRQPADATVAAALHCEIDTPVIYLHRQRLINGINRVIQHHFFPYEIGRCLLEYDETTGSLHRMLTSRGVHFDNVYRLVNIEFAEPEDARALDVTEGFPLWHSEQRIHSHSSKPVEFSIFKFRADRMSISMSSVRGTRSPLQISLAETVSS</sequence>
<organism evidence="5 6">
    <name type="scientific">Corynebacterium lizhenjunii</name>
    <dbReference type="NCBI Taxonomy" id="2709394"/>
    <lineage>
        <taxon>Bacteria</taxon>
        <taxon>Bacillati</taxon>
        <taxon>Actinomycetota</taxon>
        <taxon>Actinomycetes</taxon>
        <taxon>Mycobacteriales</taxon>
        <taxon>Corynebacteriaceae</taxon>
        <taxon>Corynebacterium</taxon>
    </lineage>
</organism>
<accession>A0A7T0PAR9</accession>
<evidence type="ECO:0000256" key="3">
    <source>
        <dbReference type="ARBA" id="ARBA00023163"/>
    </source>
</evidence>
<dbReference type="PANTHER" id="PTHR44846:SF1">
    <property type="entry name" value="MANNOSYL-D-GLYCERATE TRANSPORT_METABOLISM SYSTEM REPRESSOR MNGR-RELATED"/>
    <property type="match status" value="1"/>
</dbReference>
<dbReference type="InterPro" id="IPR000524">
    <property type="entry name" value="Tscrpt_reg_HTH_GntR"/>
</dbReference>
<dbReference type="SMART" id="SM00866">
    <property type="entry name" value="UTRA"/>
    <property type="match status" value="1"/>
</dbReference>
<evidence type="ECO:0000313" key="6">
    <source>
        <dbReference type="Proteomes" id="UP000594681"/>
    </source>
</evidence>
<dbReference type="Pfam" id="PF07702">
    <property type="entry name" value="UTRA"/>
    <property type="match status" value="1"/>
</dbReference>
<dbReference type="SMART" id="SM00345">
    <property type="entry name" value="HTH_GNTR"/>
    <property type="match status" value="1"/>
</dbReference>
<dbReference type="SUPFAM" id="SSF46785">
    <property type="entry name" value="Winged helix' DNA-binding domain"/>
    <property type="match status" value="1"/>
</dbReference>
<evidence type="ECO:0000256" key="2">
    <source>
        <dbReference type="ARBA" id="ARBA00023125"/>
    </source>
</evidence>
<dbReference type="GO" id="GO:0045892">
    <property type="term" value="P:negative regulation of DNA-templated transcription"/>
    <property type="evidence" value="ECO:0007669"/>
    <property type="project" value="TreeGrafter"/>
</dbReference>
<dbReference type="InterPro" id="IPR028978">
    <property type="entry name" value="Chorismate_lyase_/UTRA_dom_sf"/>
</dbReference>
<dbReference type="CDD" id="cd07377">
    <property type="entry name" value="WHTH_GntR"/>
    <property type="match status" value="1"/>
</dbReference>
<keyword evidence="1" id="KW-0805">Transcription regulation</keyword>
<evidence type="ECO:0000313" key="5">
    <source>
        <dbReference type="EMBL" id="QPK78630.1"/>
    </source>
</evidence>
<dbReference type="InterPro" id="IPR036390">
    <property type="entry name" value="WH_DNA-bd_sf"/>
</dbReference>
<dbReference type="PRINTS" id="PR00035">
    <property type="entry name" value="HTHGNTR"/>
</dbReference>
<keyword evidence="2" id="KW-0238">DNA-binding</keyword>
<evidence type="ECO:0000256" key="1">
    <source>
        <dbReference type="ARBA" id="ARBA00023015"/>
    </source>
</evidence>
<dbReference type="KEGG" id="cliz:G7Y31_08735"/>
<dbReference type="EMBL" id="CP064954">
    <property type="protein sequence ID" value="QPK78630.1"/>
    <property type="molecule type" value="Genomic_DNA"/>
</dbReference>
<dbReference type="GO" id="GO:0003677">
    <property type="term" value="F:DNA binding"/>
    <property type="evidence" value="ECO:0007669"/>
    <property type="project" value="UniProtKB-KW"/>
</dbReference>
<gene>
    <name evidence="5" type="ORF">G7Y31_08735</name>
</gene>
<keyword evidence="6" id="KW-1185">Reference proteome</keyword>
<dbReference type="Proteomes" id="UP000594681">
    <property type="component" value="Chromosome"/>
</dbReference>